<evidence type="ECO:0000313" key="3">
    <source>
        <dbReference type="Proteomes" id="UP000199468"/>
    </source>
</evidence>
<dbReference type="RefSeq" id="WP_139163547.1">
    <property type="nucleotide sequence ID" value="NZ_FNBZ01000004.1"/>
</dbReference>
<sequence length="130" mass="14428">MQPRDRYQLRQFVFFSLLGLLGCHAPALAEVPAEWQGKWSSHSGRCEPVSGEVEVLTITAADLGFYEVGCELGKATRSGKSLRFDARCYKGGSPVTPGKVVLRRHAAKEIDLTLEGFSWIAAKPQRFQRC</sequence>
<keyword evidence="3" id="KW-1185">Reference proteome</keyword>
<name>A0ABY0P0X5_9HYPH</name>
<organism evidence="2 3">
    <name type="scientific">Bosea robiniae</name>
    <dbReference type="NCBI Taxonomy" id="1036780"/>
    <lineage>
        <taxon>Bacteria</taxon>
        <taxon>Pseudomonadati</taxon>
        <taxon>Pseudomonadota</taxon>
        <taxon>Alphaproteobacteria</taxon>
        <taxon>Hyphomicrobiales</taxon>
        <taxon>Boseaceae</taxon>
        <taxon>Bosea</taxon>
    </lineage>
</organism>
<gene>
    <name evidence="2" type="ORF">SAMN05421844_104482</name>
</gene>
<dbReference type="PROSITE" id="PS51257">
    <property type="entry name" value="PROKAR_LIPOPROTEIN"/>
    <property type="match status" value="1"/>
</dbReference>
<protein>
    <submittedName>
        <fullName evidence="2">Uncharacterized protein</fullName>
    </submittedName>
</protein>
<proteinExistence type="predicted"/>
<reference evidence="2 3" key="1">
    <citation type="submission" date="2016-10" db="EMBL/GenBank/DDBJ databases">
        <authorList>
            <person name="Varghese N."/>
            <person name="Submissions S."/>
        </authorList>
    </citation>
    <scope>NUCLEOTIDE SEQUENCE [LARGE SCALE GENOMIC DNA]</scope>
    <source>
        <strain evidence="2 3">DSM 26672</strain>
    </source>
</reference>
<dbReference type="EMBL" id="FNBZ01000004">
    <property type="protein sequence ID" value="SDG61024.1"/>
    <property type="molecule type" value="Genomic_DNA"/>
</dbReference>
<feature type="signal peptide" evidence="1">
    <location>
        <begin position="1"/>
        <end position="29"/>
    </location>
</feature>
<evidence type="ECO:0000256" key="1">
    <source>
        <dbReference type="SAM" id="SignalP"/>
    </source>
</evidence>
<accession>A0ABY0P0X5</accession>
<evidence type="ECO:0000313" key="2">
    <source>
        <dbReference type="EMBL" id="SDG61024.1"/>
    </source>
</evidence>
<comment type="caution">
    <text evidence="2">The sequence shown here is derived from an EMBL/GenBank/DDBJ whole genome shotgun (WGS) entry which is preliminary data.</text>
</comment>
<feature type="chain" id="PRO_5045069981" evidence="1">
    <location>
        <begin position="30"/>
        <end position="130"/>
    </location>
</feature>
<dbReference type="Proteomes" id="UP000199468">
    <property type="component" value="Unassembled WGS sequence"/>
</dbReference>
<keyword evidence="1" id="KW-0732">Signal</keyword>